<keyword evidence="2" id="KW-1185">Reference proteome</keyword>
<dbReference type="Gramene" id="ERM95889">
    <property type="protein sequence ID" value="ERM95889"/>
    <property type="gene ID" value="AMTR_s00060p00145000"/>
</dbReference>
<dbReference type="AlphaFoldDB" id="W1NKW9"/>
<proteinExistence type="predicted"/>
<evidence type="ECO:0000313" key="1">
    <source>
        <dbReference type="EMBL" id="ERM95889.1"/>
    </source>
</evidence>
<protein>
    <submittedName>
        <fullName evidence="1">Uncharacterized protein</fullName>
    </submittedName>
</protein>
<dbReference type="Proteomes" id="UP000017836">
    <property type="component" value="Unassembled WGS sequence"/>
</dbReference>
<dbReference type="EMBL" id="KI397373">
    <property type="protein sequence ID" value="ERM95889.1"/>
    <property type="molecule type" value="Genomic_DNA"/>
</dbReference>
<dbReference type="InterPro" id="IPR021109">
    <property type="entry name" value="Peptidase_aspartic_dom_sf"/>
</dbReference>
<dbReference type="Gene3D" id="2.40.70.10">
    <property type="entry name" value="Acid Proteases"/>
    <property type="match status" value="1"/>
</dbReference>
<organism evidence="1 2">
    <name type="scientific">Amborella trichopoda</name>
    <dbReference type="NCBI Taxonomy" id="13333"/>
    <lineage>
        <taxon>Eukaryota</taxon>
        <taxon>Viridiplantae</taxon>
        <taxon>Streptophyta</taxon>
        <taxon>Embryophyta</taxon>
        <taxon>Tracheophyta</taxon>
        <taxon>Spermatophyta</taxon>
        <taxon>Magnoliopsida</taxon>
        <taxon>Amborellales</taxon>
        <taxon>Amborellaceae</taxon>
        <taxon>Amborella</taxon>
    </lineage>
</organism>
<reference evidence="2" key="1">
    <citation type="journal article" date="2013" name="Science">
        <title>The Amborella genome and the evolution of flowering plants.</title>
        <authorList>
            <consortium name="Amborella Genome Project"/>
        </authorList>
    </citation>
    <scope>NUCLEOTIDE SEQUENCE [LARGE SCALE GENOMIC DNA]</scope>
</reference>
<name>W1NKW9_AMBTC</name>
<accession>W1NKW9</accession>
<evidence type="ECO:0000313" key="2">
    <source>
        <dbReference type="Proteomes" id="UP000017836"/>
    </source>
</evidence>
<sequence>MSQNKRFQRWMKHSHITMLGLDLCDEVGPREIDAFIKSLPSLFLEIGDGAEMRIGRRNVFAQVEDQIWCFASGKSQNKLSSTM</sequence>
<dbReference type="HOGENOM" id="CLU_2545669_0_0_1"/>
<gene>
    <name evidence="1" type="ORF">AMTR_s00060p00145000</name>
</gene>